<dbReference type="Pfam" id="PF00534">
    <property type="entry name" value="Glycos_transf_1"/>
    <property type="match status" value="1"/>
</dbReference>
<dbReference type="InterPro" id="IPR001296">
    <property type="entry name" value="Glyco_trans_1"/>
</dbReference>
<comment type="caution">
    <text evidence="3">The sequence shown here is derived from an EMBL/GenBank/DDBJ whole genome shotgun (WGS) entry which is preliminary data.</text>
</comment>
<organism evidence="3 4">
    <name type="scientific">Algimonas arctica</name>
    <dbReference type="NCBI Taxonomy" id="1479486"/>
    <lineage>
        <taxon>Bacteria</taxon>
        <taxon>Pseudomonadati</taxon>
        <taxon>Pseudomonadota</taxon>
        <taxon>Alphaproteobacteria</taxon>
        <taxon>Maricaulales</taxon>
        <taxon>Robiginitomaculaceae</taxon>
        <taxon>Algimonas</taxon>
    </lineage>
</organism>
<protein>
    <submittedName>
        <fullName evidence="3">Poly(Glycerol-phosphate) alpha-glucosyltransferase</fullName>
    </submittedName>
</protein>
<proteinExistence type="predicted"/>
<dbReference type="PANTHER" id="PTHR12526:SF637">
    <property type="entry name" value="GLYCOSYLTRANSFERASE EPSF-RELATED"/>
    <property type="match status" value="1"/>
</dbReference>
<feature type="domain" description="Glycosyl transferase family 1" evidence="1">
    <location>
        <begin position="180"/>
        <end position="300"/>
    </location>
</feature>
<dbReference type="Pfam" id="PF13439">
    <property type="entry name" value="Glyco_transf_4"/>
    <property type="match status" value="1"/>
</dbReference>
<evidence type="ECO:0000313" key="4">
    <source>
        <dbReference type="Proteomes" id="UP000634004"/>
    </source>
</evidence>
<keyword evidence="4" id="KW-1185">Reference proteome</keyword>
<dbReference type="PANTHER" id="PTHR12526">
    <property type="entry name" value="GLYCOSYLTRANSFERASE"/>
    <property type="match status" value="1"/>
</dbReference>
<feature type="domain" description="Glycosyltransferase subfamily 4-like N-terminal" evidence="2">
    <location>
        <begin position="15"/>
        <end position="172"/>
    </location>
</feature>
<dbReference type="Gene3D" id="3.40.50.2000">
    <property type="entry name" value="Glycogen Phosphorylase B"/>
    <property type="match status" value="2"/>
</dbReference>
<dbReference type="InterPro" id="IPR028098">
    <property type="entry name" value="Glyco_trans_4-like_N"/>
</dbReference>
<sequence length="363" mass="40545">MRILKVTGSLSRQAGGLFTSVRRLSQSISELGHEVHVVGIDDADYETDQKNWGPLLPTALSPRSAMAAATFFGIKREIVNFQPDIIHQHGIWLPISHAVSQVAHPVIISPRGMLDQWAIANSKKKKKIAWALWEHRNLRNATYIHALADAEANSIRQVLPNANITTIPNGIDSVTDIPIKEITQNKTKRELLFLGRIHPKKGLQELLSIWPHLNSETRRNWTLIIAGPDENAHRQELASTAFSLGLNDDIVFVGPLYGDDKKAWLRRADAFVLPSKSEGLPMSVLEAWAYGLPVLMTKECNLSIGFKTRAALEMVYSAESVDAALNTPNLAAYGDRGRRLVKTHFSWLKIAKETVDIYERMLT</sequence>
<evidence type="ECO:0000259" key="2">
    <source>
        <dbReference type="Pfam" id="PF13439"/>
    </source>
</evidence>
<dbReference type="RefSeq" id="WP_189495155.1">
    <property type="nucleotide sequence ID" value="NZ_BMZH01000002.1"/>
</dbReference>
<reference evidence="3" key="1">
    <citation type="journal article" date="2014" name="Int. J. Syst. Evol. Microbiol.">
        <title>Complete genome sequence of Corynebacterium casei LMG S-19264T (=DSM 44701T), isolated from a smear-ripened cheese.</title>
        <authorList>
            <consortium name="US DOE Joint Genome Institute (JGI-PGF)"/>
            <person name="Walter F."/>
            <person name="Albersmeier A."/>
            <person name="Kalinowski J."/>
            <person name="Ruckert C."/>
        </authorList>
    </citation>
    <scope>NUCLEOTIDE SEQUENCE</scope>
    <source>
        <strain evidence="3">KCTC 32513</strain>
    </source>
</reference>
<name>A0A8J3CLZ3_9PROT</name>
<accession>A0A8J3CLZ3</accession>
<reference evidence="3" key="2">
    <citation type="submission" date="2020-09" db="EMBL/GenBank/DDBJ databases">
        <authorList>
            <person name="Sun Q."/>
            <person name="Kim S."/>
        </authorList>
    </citation>
    <scope>NUCLEOTIDE SEQUENCE</scope>
    <source>
        <strain evidence="3">KCTC 32513</strain>
    </source>
</reference>
<dbReference type="SUPFAM" id="SSF53756">
    <property type="entry name" value="UDP-Glycosyltransferase/glycogen phosphorylase"/>
    <property type="match status" value="1"/>
</dbReference>
<dbReference type="AlphaFoldDB" id="A0A8J3CLZ3"/>
<evidence type="ECO:0000313" key="3">
    <source>
        <dbReference type="EMBL" id="GHA85125.1"/>
    </source>
</evidence>
<dbReference type="GO" id="GO:0016757">
    <property type="term" value="F:glycosyltransferase activity"/>
    <property type="evidence" value="ECO:0007669"/>
    <property type="project" value="InterPro"/>
</dbReference>
<evidence type="ECO:0000259" key="1">
    <source>
        <dbReference type="Pfam" id="PF00534"/>
    </source>
</evidence>
<dbReference type="Proteomes" id="UP000634004">
    <property type="component" value="Unassembled WGS sequence"/>
</dbReference>
<dbReference type="EMBL" id="BMZH01000002">
    <property type="protein sequence ID" value="GHA85125.1"/>
    <property type="molecule type" value="Genomic_DNA"/>
</dbReference>
<gene>
    <name evidence="3" type="ORF">GCM10009069_05300</name>
</gene>